<sequence>MKFNNEDQKVSKVVWVVAGTIVGSSIGAIIGIIAYNNHWWG</sequence>
<keyword evidence="1" id="KW-0812">Transmembrane</keyword>
<evidence type="ECO:0000313" key="2">
    <source>
        <dbReference type="EMBL" id="GGG34265.1"/>
    </source>
</evidence>
<name>A0A917LK65_9BACI</name>
<reference evidence="2" key="1">
    <citation type="journal article" date="2014" name="Int. J. Syst. Evol. Microbiol.">
        <title>Complete genome sequence of Corynebacterium casei LMG S-19264T (=DSM 44701T), isolated from a smear-ripened cheese.</title>
        <authorList>
            <consortium name="US DOE Joint Genome Institute (JGI-PGF)"/>
            <person name="Walter F."/>
            <person name="Albersmeier A."/>
            <person name="Kalinowski J."/>
            <person name="Ruckert C."/>
        </authorList>
    </citation>
    <scope>NUCLEOTIDE SEQUENCE</scope>
    <source>
        <strain evidence="2">CGMCC 1.15760</strain>
    </source>
</reference>
<keyword evidence="3" id="KW-1185">Reference proteome</keyword>
<feature type="transmembrane region" description="Helical" evidence="1">
    <location>
        <begin position="12"/>
        <end position="35"/>
    </location>
</feature>
<gene>
    <name evidence="2" type="ORF">GCM10007425_31240</name>
</gene>
<proteinExistence type="predicted"/>
<dbReference type="Proteomes" id="UP000616608">
    <property type="component" value="Unassembled WGS sequence"/>
</dbReference>
<comment type="caution">
    <text evidence="2">The sequence shown here is derived from an EMBL/GenBank/DDBJ whole genome shotgun (WGS) entry which is preliminary data.</text>
</comment>
<organism evidence="2 3">
    <name type="scientific">Lysinibacillus alkalisoli</name>
    <dbReference type="NCBI Taxonomy" id="1911548"/>
    <lineage>
        <taxon>Bacteria</taxon>
        <taxon>Bacillati</taxon>
        <taxon>Bacillota</taxon>
        <taxon>Bacilli</taxon>
        <taxon>Bacillales</taxon>
        <taxon>Bacillaceae</taxon>
        <taxon>Lysinibacillus</taxon>
    </lineage>
</organism>
<keyword evidence="1" id="KW-1133">Transmembrane helix</keyword>
<protein>
    <submittedName>
        <fullName evidence="2">Uncharacterized protein</fullName>
    </submittedName>
</protein>
<reference evidence="2" key="2">
    <citation type="submission" date="2020-09" db="EMBL/GenBank/DDBJ databases">
        <authorList>
            <person name="Sun Q."/>
            <person name="Zhou Y."/>
        </authorList>
    </citation>
    <scope>NUCLEOTIDE SEQUENCE</scope>
    <source>
        <strain evidence="2">CGMCC 1.15760</strain>
    </source>
</reference>
<evidence type="ECO:0000256" key="1">
    <source>
        <dbReference type="SAM" id="Phobius"/>
    </source>
</evidence>
<accession>A0A917LK65</accession>
<dbReference type="AlphaFoldDB" id="A0A917LK65"/>
<dbReference type="EMBL" id="BMJT01000021">
    <property type="protein sequence ID" value="GGG34265.1"/>
    <property type="molecule type" value="Genomic_DNA"/>
</dbReference>
<evidence type="ECO:0000313" key="3">
    <source>
        <dbReference type="Proteomes" id="UP000616608"/>
    </source>
</evidence>
<keyword evidence="1" id="KW-0472">Membrane</keyword>
<dbReference type="RefSeq" id="WP_268236396.1">
    <property type="nucleotide sequence ID" value="NZ_BMJT01000021.1"/>
</dbReference>